<feature type="transmembrane region" description="Helical" evidence="1">
    <location>
        <begin position="118"/>
        <end position="137"/>
    </location>
</feature>
<keyword evidence="1" id="KW-0472">Membrane</keyword>
<comment type="caution">
    <text evidence="2">The sequence shown here is derived from an EMBL/GenBank/DDBJ whole genome shotgun (WGS) entry which is preliminary data.</text>
</comment>
<proteinExistence type="predicted"/>
<sequence length="321" mass="35231">MVTDFGFGNLLHQVSANVKKETERIAIITKKKMARVTNIFRNVGQTIGLALFNPLKLAQVSMKRFGGLLKKSFTGKKAKKLIAFGKNMGVAFGSILGPLGAMLSFFESMGVFQPLMEMLSAILNIISAGIMEALIPVFEEFADLISDPEFQSLLKEIGISIGLFLSTLISMLITLFSNPEFWKFVKSFIKIIMKVATILITTFKPILTWFAGLNMAQLKGIMLVLFTGLAFLFGLLHGGPIVGLLLAATTAGLMAGLLNMPIKFLQEGGITTGPTMALLHANEKVIPLDKDKSQEILWATEDNGKRLDNLIILLHNQKRLR</sequence>
<accession>A0A0F9NKD2</accession>
<evidence type="ECO:0000256" key="1">
    <source>
        <dbReference type="SAM" id="Phobius"/>
    </source>
</evidence>
<name>A0A0F9NKD2_9ZZZZ</name>
<feature type="transmembrane region" description="Helical" evidence="1">
    <location>
        <begin position="218"/>
        <end position="235"/>
    </location>
</feature>
<evidence type="ECO:0000313" key="2">
    <source>
        <dbReference type="EMBL" id="KKN18359.1"/>
    </source>
</evidence>
<keyword evidence="1" id="KW-0812">Transmembrane</keyword>
<protein>
    <submittedName>
        <fullName evidence="2">Uncharacterized protein</fullName>
    </submittedName>
</protein>
<organism evidence="2">
    <name type="scientific">marine sediment metagenome</name>
    <dbReference type="NCBI Taxonomy" id="412755"/>
    <lineage>
        <taxon>unclassified sequences</taxon>
        <taxon>metagenomes</taxon>
        <taxon>ecological metagenomes</taxon>
    </lineage>
</organism>
<reference evidence="2" key="1">
    <citation type="journal article" date="2015" name="Nature">
        <title>Complex archaea that bridge the gap between prokaryotes and eukaryotes.</title>
        <authorList>
            <person name="Spang A."/>
            <person name="Saw J.H."/>
            <person name="Jorgensen S.L."/>
            <person name="Zaremba-Niedzwiedzka K."/>
            <person name="Martijn J."/>
            <person name="Lind A.E."/>
            <person name="van Eijk R."/>
            <person name="Schleper C."/>
            <person name="Guy L."/>
            <person name="Ettema T.J."/>
        </authorList>
    </citation>
    <scope>NUCLEOTIDE SEQUENCE</scope>
</reference>
<gene>
    <name evidence="2" type="ORF">LCGC14_0956510</name>
</gene>
<dbReference type="EMBL" id="LAZR01003435">
    <property type="protein sequence ID" value="KKN18359.1"/>
    <property type="molecule type" value="Genomic_DNA"/>
</dbReference>
<dbReference type="AlphaFoldDB" id="A0A0F9NKD2"/>
<keyword evidence="1" id="KW-1133">Transmembrane helix</keyword>
<feature type="transmembrane region" description="Helical" evidence="1">
    <location>
        <begin position="188"/>
        <end position="211"/>
    </location>
</feature>
<feature type="transmembrane region" description="Helical" evidence="1">
    <location>
        <begin position="81"/>
        <end position="106"/>
    </location>
</feature>
<feature type="transmembrane region" description="Helical" evidence="1">
    <location>
        <begin position="157"/>
        <end position="176"/>
    </location>
</feature>